<gene>
    <name evidence="3" type="ORF">FJTKL_12944</name>
</gene>
<feature type="domain" description="DUF6590" evidence="2">
    <location>
        <begin position="470"/>
        <end position="616"/>
    </location>
</feature>
<dbReference type="PANTHER" id="PTHR35391:SF5">
    <property type="entry name" value="DUF6590 DOMAIN-CONTAINING PROTEIN"/>
    <property type="match status" value="1"/>
</dbReference>
<dbReference type="Pfam" id="PF20233">
    <property type="entry name" value="DUF6590"/>
    <property type="match status" value="1"/>
</dbReference>
<evidence type="ECO:0000259" key="2">
    <source>
        <dbReference type="Pfam" id="PF20233"/>
    </source>
</evidence>
<feature type="compositionally biased region" description="Basic residues" evidence="1">
    <location>
        <begin position="638"/>
        <end position="652"/>
    </location>
</feature>
<organism evidence="3 4">
    <name type="scientific">Diaporthe vaccinii</name>
    <dbReference type="NCBI Taxonomy" id="105482"/>
    <lineage>
        <taxon>Eukaryota</taxon>
        <taxon>Fungi</taxon>
        <taxon>Dikarya</taxon>
        <taxon>Ascomycota</taxon>
        <taxon>Pezizomycotina</taxon>
        <taxon>Sordariomycetes</taxon>
        <taxon>Sordariomycetidae</taxon>
        <taxon>Diaporthales</taxon>
        <taxon>Diaporthaceae</taxon>
        <taxon>Diaporthe</taxon>
        <taxon>Diaporthe eres species complex</taxon>
    </lineage>
</organism>
<evidence type="ECO:0000313" key="4">
    <source>
        <dbReference type="Proteomes" id="UP001600888"/>
    </source>
</evidence>
<dbReference type="EMBL" id="JBAWTH010000006">
    <property type="protein sequence ID" value="KAL2291580.1"/>
    <property type="molecule type" value="Genomic_DNA"/>
</dbReference>
<dbReference type="Proteomes" id="UP001600888">
    <property type="component" value="Unassembled WGS sequence"/>
</dbReference>
<protein>
    <recommendedName>
        <fullName evidence="2">DUF6590 domain-containing protein</fullName>
    </recommendedName>
</protein>
<feature type="region of interest" description="Disordered" evidence="1">
    <location>
        <begin position="627"/>
        <end position="652"/>
    </location>
</feature>
<evidence type="ECO:0000256" key="1">
    <source>
        <dbReference type="SAM" id="MobiDB-lite"/>
    </source>
</evidence>
<sequence length="652" mass="69376">MHALGPAPFRPSFKPLEKRDMLPECTTATDSSSVTPALLLALCLLARSDAAADPAATPTHCLWPQARSLTDGSRVRKYPPVDDGQAAQHDPRNSYQVTPRNDASALAAGMQAMSIQPVGSYEGDAQHYTTVQPGGSSPAGPSQGQTWSERWPSVYGTAGSTTTAAPVTGAQQAGPDLYSLSPDTSPQGTRADVHYQDSHAQRTYESESSGGPGHQQYDGAVREQSAPSYPGPGGSPYDQQTAPRTNFYGALGGNQAYGDGSSVSSSTLMDSTFTDTRTQDRSRKHKHGSKTKGKSRAEADPYGGGGGEGKSLAYNVPQLSSDRSSQGDYYQNYSHYGSGGGQPYGTGSYSGQGGYGVQGGHAPIQVSRFGTSPTATTQSAPRSFPDISVEATVGSTDGDLQSLTRDMYEQGGGGGGPSIGYRGSTYQAAAGDDLAPPKSHSKTTKSDVIRGIPANSEYLDGRYRVEPSMRFEPGNVFKVMWSEPKGGTIPGGGSRFSDTLLQDHMSGVWTGFRRFIVIRNGEGHCSCVPILTYGKLGCLKNGVKPHHHGIVFEKGQQPVRLPNEPALRFDPICMEMNPGEHISEESRVNYSKLVTVEHNVKVLFVGRILYDDWPIVQQAVDECWDAKKSHPGGASGHGHGHRSGHRKRSKGS</sequence>
<reference evidence="3 4" key="1">
    <citation type="submission" date="2024-03" db="EMBL/GenBank/DDBJ databases">
        <title>A high-quality draft genome sequence of Diaporthe vaccinii, a causative agent of upright dieback and viscid rot disease in cranberry plants.</title>
        <authorList>
            <person name="Sarrasin M."/>
            <person name="Lang B.F."/>
            <person name="Burger G."/>
        </authorList>
    </citation>
    <scope>NUCLEOTIDE SEQUENCE [LARGE SCALE GENOMIC DNA]</scope>
    <source>
        <strain evidence="3 4">IS7</strain>
    </source>
</reference>
<keyword evidence="4" id="KW-1185">Reference proteome</keyword>
<dbReference type="InterPro" id="IPR046497">
    <property type="entry name" value="DUF6590"/>
</dbReference>
<feature type="compositionally biased region" description="Polar residues" evidence="1">
    <location>
        <begin position="158"/>
        <end position="171"/>
    </location>
</feature>
<evidence type="ECO:0000313" key="3">
    <source>
        <dbReference type="EMBL" id="KAL2291580.1"/>
    </source>
</evidence>
<feature type="compositionally biased region" description="Low complexity" evidence="1">
    <location>
        <begin position="132"/>
        <end position="145"/>
    </location>
</feature>
<feature type="compositionally biased region" description="Polar residues" evidence="1">
    <location>
        <begin position="267"/>
        <end position="276"/>
    </location>
</feature>
<name>A0ABR4FAP3_9PEZI</name>
<comment type="caution">
    <text evidence="3">The sequence shown here is derived from an EMBL/GenBank/DDBJ whole genome shotgun (WGS) entry which is preliminary data.</text>
</comment>
<feature type="region of interest" description="Disordered" evidence="1">
    <location>
        <begin position="72"/>
        <end position="98"/>
    </location>
</feature>
<accession>A0ABR4FAP3</accession>
<feature type="compositionally biased region" description="Polar residues" evidence="1">
    <location>
        <begin position="317"/>
        <end position="332"/>
    </location>
</feature>
<proteinExistence type="predicted"/>
<feature type="compositionally biased region" description="Basic residues" evidence="1">
    <location>
        <begin position="282"/>
        <end position="294"/>
    </location>
</feature>
<feature type="compositionally biased region" description="Basic and acidic residues" evidence="1">
    <location>
        <begin position="191"/>
        <end position="205"/>
    </location>
</feature>
<feature type="region of interest" description="Disordered" evidence="1">
    <location>
        <begin position="125"/>
        <end position="336"/>
    </location>
</feature>
<dbReference type="PANTHER" id="PTHR35391">
    <property type="entry name" value="C2H2-TYPE DOMAIN-CONTAINING PROTEIN-RELATED"/>
    <property type="match status" value="1"/>
</dbReference>